<evidence type="ECO:0000313" key="2">
    <source>
        <dbReference type="Proteomes" id="UP000029223"/>
    </source>
</evidence>
<dbReference type="Proteomes" id="UP000029223">
    <property type="component" value="Unassembled WGS sequence"/>
</dbReference>
<keyword evidence="2" id="KW-1185">Reference proteome</keyword>
<organism evidence="1 2">
    <name type="scientific">Vibrio variabilis</name>
    <dbReference type="NCBI Taxonomy" id="990271"/>
    <lineage>
        <taxon>Bacteria</taxon>
        <taxon>Pseudomonadati</taxon>
        <taxon>Pseudomonadota</taxon>
        <taxon>Gammaproteobacteria</taxon>
        <taxon>Vibrionales</taxon>
        <taxon>Vibrionaceae</taxon>
        <taxon>Vibrio</taxon>
    </lineage>
</organism>
<accession>A0ABQ0JRU5</accession>
<gene>
    <name evidence="1" type="ORF">JCM19239_981</name>
</gene>
<protein>
    <recommendedName>
        <fullName evidence="3">Outer membrane protein OmpU</fullName>
    </recommendedName>
</protein>
<evidence type="ECO:0000313" key="1">
    <source>
        <dbReference type="EMBL" id="GAL31491.1"/>
    </source>
</evidence>
<name>A0ABQ0JRU5_9VIBR</name>
<sequence>MTGIYYFNSAIRGYATYKFNNLKAGDSLTDGASISAVDADNSLRLGLRYDF</sequence>
<proteinExistence type="predicted"/>
<comment type="caution">
    <text evidence="1">The sequence shown here is derived from an EMBL/GenBank/DDBJ whole genome shotgun (WGS) entry which is preliminary data.</text>
</comment>
<dbReference type="EMBL" id="BBMS01000182">
    <property type="protein sequence ID" value="GAL31491.1"/>
    <property type="molecule type" value="Genomic_DNA"/>
</dbReference>
<evidence type="ECO:0008006" key="3">
    <source>
        <dbReference type="Google" id="ProtNLM"/>
    </source>
</evidence>
<reference evidence="2" key="1">
    <citation type="submission" date="2014-09" db="EMBL/GenBank/DDBJ databases">
        <title>Vibrio variabilis JCM 19239. (C206) whole genome shotgun sequence.</title>
        <authorList>
            <person name="Sawabe T."/>
            <person name="Meirelles P."/>
            <person name="Nakanishi M."/>
            <person name="Sayaka M."/>
            <person name="Hattori M."/>
            <person name="Ohkuma M."/>
        </authorList>
    </citation>
    <scope>NUCLEOTIDE SEQUENCE [LARGE SCALE GENOMIC DNA]</scope>
    <source>
        <strain evidence="2">JCM 19239</strain>
    </source>
</reference>